<dbReference type="GO" id="GO:0098797">
    <property type="term" value="C:plasma membrane protein complex"/>
    <property type="evidence" value="ECO:0007669"/>
    <property type="project" value="TreeGrafter"/>
</dbReference>
<dbReference type="InterPro" id="IPR025857">
    <property type="entry name" value="MacB_PCD"/>
</dbReference>
<name>A0A7V6DNT5_9BACT</name>
<feature type="transmembrane region" description="Helical" evidence="7">
    <location>
        <begin position="358"/>
        <end position="378"/>
    </location>
</feature>
<feature type="transmembrane region" description="Helical" evidence="7">
    <location>
        <begin position="261"/>
        <end position="283"/>
    </location>
</feature>
<feature type="transmembrane region" description="Helical" evidence="7">
    <location>
        <begin position="826"/>
        <end position="849"/>
    </location>
</feature>
<evidence type="ECO:0000256" key="6">
    <source>
        <dbReference type="ARBA" id="ARBA00023136"/>
    </source>
</evidence>
<feature type="transmembrane region" description="Helical" evidence="7">
    <location>
        <begin position="434"/>
        <end position="452"/>
    </location>
</feature>
<feature type="transmembrane region" description="Helical" evidence="7">
    <location>
        <begin position="486"/>
        <end position="509"/>
    </location>
</feature>
<sequence length="866" mass="94349">MKLWWLRFPWRHLMEYPGRTLLGLLGIALGTAVYLSISLAAASALKSFQDGVLAVAGKTEWRLNSPGAPLPEELFLKVRNHPLVKAAAPVVESVLEVNQQASEPVLLLGLDPFAEALFRDFKIVTQSASPSEILEKFLTHPKGVLISDRLATRLKLVPGDLLPVTVGARPEKLEILGQFTSPRGLYPLEGAVLLMDLAHAQELLDRVGRLDYIDLRASRPEVRLDEALKAELPEGVELTHPGTLARQMEGLVASYRLNLSVLSAIALFVGMFLIYQSVTLSVVRRRREIGLLRTLGMTSTQVLFLFLAEGVLSGVLGGLVGLVLGVGLARLALGFLTGTLTALYTPVETREVILSWPLLFKAWALGVGSTAAAAWLPALEAARTRVRAVWYREDLEERLEGQTGHLAWAGLGSLGLAAFLSFKNPGSGPPLPGFLAAFLILLGIALMTPLAARTWGQVLRPLLGNVLGPSGDLGCRYLAGSLSRSAVSVAALACALGMLVAVALMIGSFRQTVDQWVSRSISGDIFFGPAVFSTAAYDRYLPTEIVAELREDPEVADIYLYRCVRLPFRDRFILVIGGSFEVLARHGGLWFRKGSTEEIMAQVGGRGQGLPQGDSSSASLWPVVISEPLAETFGYREGDTLLLPTPSGPKPLKVAGVFYDYRTDGASVWMDLRQFRRFWPDTHLNAVRLYLKDPGKVKEFQAKLKERYGSRYQLVALSHAELRAGILKIFDDTFALTYALEGVAVLVAMFGIITTFLVLIMDRQRELALLQALGASRRQILNMVLVESGLASLLSFFLGALAGSLLSLLMILVINKQAFGWTIRLFFIPGIYLKALLLVVALGLAAGAYPAWRAVQPHLAAILKEE</sequence>
<dbReference type="EMBL" id="DTGR01000026">
    <property type="protein sequence ID" value="HHS28386.1"/>
    <property type="molecule type" value="Genomic_DNA"/>
</dbReference>
<keyword evidence="4 7" id="KW-0812">Transmembrane</keyword>
<keyword evidence="6 7" id="KW-0472">Membrane</keyword>
<keyword evidence="3" id="KW-1003">Cell membrane</keyword>
<protein>
    <submittedName>
        <fullName evidence="10">FtsX-like permease family protein</fullName>
    </submittedName>
</protein>
<evidence type="ECO:0000256" key="2">
    <source>
        <dbReference type="ARBA" id="ARBA00005236"/>
    </source>
</evidence>
<dbReference type="AlphaFoldDB" id="A0A7V6DNT5"/>
<feature type="transmembrane region" description="Helical" evidence="7">
    <location>
        <begin position="303"/>
        <end position="322"/>
    </location>
</feature>
<dbReference type="PANTHER" id="PTHR30489:SF0">
    <property type="entry name" value="LIPOPROTEIN-RELEASING SYSTEM TRANSMEMBRANE PROTEIN LOLE"/>
    <property type="match status" value="1"/>
</dbReference>
<gene>
    <name evidence="10" type="ORF">ENV52_01620</name>
</gene>
<evidence type="ECO:0000259" key="9">
    <source>
        <dbReference type="Pfam" id="PF12704"/>
    </source>
</evidence>
<comment type="caution">
    <text evidence="10">The sequence shown here is derived from an EMBL/GenBank/DDBJ whole genome shotgun (WGS) entry which is preliminary data.</text>
</comment>
<keyword evidence="5 7" id="KW-1133">Transmembrane helix</keyword>
<accession>A0A7V6DNT5</accession>
<feature type="transmembrane region" description="Helical" evidence="7">
    <location>
        <begin position="405"/>
        <end position="422"/>
    </location>
</feature>
<dbReference type="InterPro" id="IPR003838">
    <property type="entry name" value="ABC3_permease_C"/>
</dbReference>
<dbReference type="Pfam" id="PF02687">
    <property type="entry name" value="FtsX"/>
    <property type="match status" value="2"/>
</dbReference>
<dbReference type="GO" id="GO:0044874">
    <property type="term" value="P:lipoprotein localization to outer membrane"/>
    <property type="evidence" value="ECO:0007669"/>
    <property type="project" value="TreeGrafter"/>
</dbReference>
<reference evidence="10" key="1">
    <citation type="journal article" date="2020" name="mSystems">
        <title>Genome- and Community-Level Interaction Insights into Carbon Utilization and Element Cycling Functions of Hydrothermarchaeota in Hydrothermal Sediment.</title>
        <authorList>
            <person name="Zhou Z."/>
            <person name="Liu Y."/>
            <person name="Xu W."/>
            <person name="Pan J."/>
            <person name="Luo Z.H."/>
            <person name="Li M."/>
        </authorList>
    </citation>
    <scope>NUCLEOTIDE SEQUENCE [LARGE SCALE GENOMIC DNA]</scope>
    <source>
        <strain evidence="10">SpSt-767</strain>
    </source>
</reference>
<organism evidence="10">
    <name type="scientific">Desulfobacca acetoxidans</name>
    <dbReference type="NCBI Taxonomy" id="60893"/>
    <lineage>
        <taxon>Bacteria</taxon>
        <taxon>Pseudomonadati</taxon>
        <taxon>Thermodesulfobacteriota</taxon>
        <taxon>Desulfobaccia</taxon>
        <taxon>Desulfobaccales</taxon>
        <taxon>Desulfobaccaceae</taxon>
        <taxon>Desulfobacca</taxon>
    </lineage>
</organism>
<feature type="transmembrane region" description="Helical" evidence="7">
    <location>
        <begin position="328"/>
        <end position="346"/>
    </location>
</feature>
<dbReference type="PANTHER" id="PTHR30489">
    <property type="entry name" value="LIPOPROTEIN-RELEASING SYSTEM TRANSMEMBRANE PROTEIN LOLE"/>
    <property type="match status" value="1"/>
</dbReference>
<comment type="subcellular location">
    <subcellularLocation>
        <location evidence="1">Cell membrane</location>
        <topology evidence="1">Multi-pass membrane protein</topology>
    </subcellularLocation>
</comment>
<feature type="domain" description="MacB-like periplasmic core" evidence="9">
    <location>
        <begin position="20"/>
        <end position="218"/>
    </location>
</feature>
<evidence type="ECO:0000256" key="5">
    <source>
        <dbReference type="ARBA" id="ARBA00022989"/>
    </source>
</evidence>
<feature type="transmembrane region" description="Helical" evidence="7">
    <location>
        <begin position="790"/>
        <end position="814"/>
    </location>
</feature>
<feature type="domain" description="MacB-like periplasmic core" evidence="9">
    <location>
        <begin position="485"/>
        <end position="706"/>
    </location>
</feature>
<evidence type="ECO:0000313" key="10">
    <source>
        <dbReference type="EMBL" id="HHS28386.1"/>
    </source>
</evidence>
<feature type="transmembrane region" description="Helical" evidence="7">
    <location>
        <begin position="738"/>
        <end position="761"/>
    </location>
</feature>
<dbReference type="Pfam" id="PF12704">
    <property type="entry name" value="MacB_PCD"/>
    <property type="match status" value="2"/>
</dbReference>
<dbReference type="InterPro" id="IPR051447">
    <property type="entry name" value="Lipoprotein-release_system"/>
</dbReference>
<evidence type="ECO:0000259" key="8">
    <source>
        <dbReference type="Pfam" id="PF02687"/>
    </source>
</evidence>
<feature type="domain" description="ABC3 transporter permease C-terminal" evidence="8">
    <location>
        <begin position="743"/>
        <end position="855"/>
    </location>
</feature>
<proteinExistence type="inferred from homology"/>
<evidence type="ECO:0000256" key="1">
    <source>
        <dbReference type="ARBA" id="ARBA00004651"/>
    </source>
</evidence>
<evidence type="ECO:0000256" key="7">
    <source>
        <dbReference type="SAM" id="Phobius"/>
    </source>
</evidence>
<evidence type="ECO:0000256" key="3">
    <source>
        <dbReference type="ARBA" id="ARBA00022475"/>
    </source>
</evidence>
<comment type="similarity">
    <text evidence="2">Belongs to the ABC-4 integral membrane protein family. LolC/E subfamily.</text>
</comment>
<evidence type="ECO:0000256" key="4">
    <source>
        <dbReference type="ARBA" id="ARBA00022692"/>
    </source>
</evidence>
<feature type="domain" description="ABC3 transporter permease C-terminal" evidence="8">
    <location>
        <begin position="261"/>
        <end position="384"/>
    </location>
</feature>